<proteinExistence type="predicted"/>
<evidence type="ECO:0000313" key="1">
    <source>
        <dbReference type="EMBL" id="GAI58416.1"/>
    </source>
</evidence>
<sequence>GYKKGGLRAMYDQQSVEASCMAETALAAFRATRNSNFRTAARTIFAWFLGKNTQGLRVYNPNTGGCYDGITPEGLNLNQGAEATITYLLARLDLETIVN</sequence>
<organism evidence="1">
    <name type="scientific">marine sediment metagenome</name>
    <dbReference type="NCBI Taxonomy" id="412755"/>
    <lineage>
        <taxon>unclassified sequences</taxon>
        <taxon>metagenomes</taxon>
        <taxon>ecological metagenomes</taxon>
    </lineage>
</organism>
<comment type="caution">
    <text evidence="1">The sequence shown here is derived from an EMBL/GenBank/DDBJ whole genome shotgun (WGS) entry which is preliminary data.</text>
</comment>
<dbReference type="EMBL" id="BARV01035663">
    <property type="protein sequence ID" value="GAI58416.1"/>
    <property type="molecule type" value="Genomic_DNA"/>
</dbReference>
<protein>
    <submittedName>
        <fullName evidence="1">Uncharacterized protein</fullName>
    </submittedName>
</protein>
<gene>
    <name evidence="1" type="ORF">S06H3_55607</name>
</gene>
<accession>X1QUD9</accession>
<dbReference type="AlphaFoldDB" id="X1QUD9"/>
<name>X1QUD9_9ZZZZ</name>
<feature type="non-terminal residue" evidence="1">
    <location>
        <position position="1"/>
    </location>
</feature>
<reference evidence="1" key="1">
    <citation type="journal article" date="2014" name="Front. Microbiol.">
        <title>High frequency of phylogenetically diverse reductive dehalogenase-homologous genes in deep subseafloor sedimentary metagenomes.</title>
        <authorList>
            <person name="Kawai M."/>
            <person name="Futagami T."/>
            <person name="Toyoda A."/>
            <person name="Takaki Y."/>
            <person name="Nishi S."/>
            <person name="Hori S."/>
            <person name="Arai W."/>
            <person name="Tsubouchi T."/>
            <person name="Morono Y."/>
            <person name="Uchiyama I."/>
            <person name="Ito T."/>
            <person name="Fujiyama A."/>
            <person name="Inagaki F."/>
            <person name="Takami H."/>
        </authorList>
    </citation>
    <scope>NUCLEOTIDE SEQUENCE</scope>
    <source>
        <strain evidence="1">Expedition CK06-06</strain>
    </source>
</reference>